<evidence type="ECO:0000313" key="3">
    <source>
        <dbReference type="Proteomes" id="UP000076532"/>
    </source>
</evidence>
<accession>A0A165ZDZ5</accession>
<gene>
    <name evidence="2" type="ORF">FIBSPDRAFT_938029</name>
</gene>
<evidence type="ECO:0000313" key="2">
    <source>
        <dbReference type="EMBL" id="KZP10485.1"/>
    </source>
</evidence>
<dbReference type="AlphaFoldDB" id="A0A165ZDZ5"/>
<name>A0A165ZDZ5_9AGAM</name>
<dbReference type="EMBL" id="KV417679">
    <property type="protein sequence ID" value="KZP10485.1"/>
    <property type="molecule type" value="Genomic_DNA"/>
</dbReference>
<proteinExistence type="predicted"/>
<evidence type="ECO:0000256" key="1">
    <source>
        <dbReference type="SAM" id="MobiDB-lite"/>
    </source>
</evidence>
<sequence length="303" mass="33434">MPPKRKLDEGLAMPHKRNLLLNDGSTHTITGWESWKDNSNNPEWSATVPPELGGDYSSPLRNVSEASSQLATEILGTAMDEVEKLAISRTLRGSLCILRLDGENDDGEPRSVEAKLRLYAPHGPGKSIDFDYCYHHRVRMSSVEHLIYITAFVRTVEACGKLKHYESWTQGTTPVKLQQLENVILGREGVMSTSKLFKVLCAASTIGTWEEPSYILKENLSKITAKLGLAKEEAASIDDAILKFDDPGTSEHQDAREDATERAVGSSSSESNYNTSSILLRSIQIIPDSIDIHQSAGSDDRGY</sequence>
<dbReference type="Proteomes" id="UP000076532">
    <property type="component" value="Unassembled WGS sequence"/>
</dbReference>
<organism evidence="2 3">
    <name type="scientific">Athelia psychrophila</name>
    <dbReference type="NCBI Taxonomy" id="1759441"/>
    <lineage>
        <taxon>Eukaryota</taxon>
        <taxon>Fungi</taxon>
        <taxon>Dikarya</taxon>
        <taxon>Basidiomycota</taxon>
        <taxon>Agaricomycotina</taxon>
        <taxon>Agaricomycetes</taxon>
        <taxon>Agaricomycetidae</taxon>
        <taxon>Atheliales</taxon>
        <taxon>Atheliaceae</taxon>
        <taxon>Athelia</taxon>
    </lineage>
</organism>
<protein>
    <submittedName>
        <fullName evidence="2">Uncharacterized protein</fullName>
    </submittedName>
</protein>
<feature type="region of interest" description="Disordered" evidence="1">
    <location>
        <begin position="246"/>
        <end position="273"/>
    </location>
</feature>
<reference evidence="2 3" key="1">
    <citation type="journal article" date="2016" name="Mol. Biol. Evol.">
        <title>Comparative Genomics of Early-Diverging Mushroom-Forming Fungi Provides Insights into the Origins of Lignocellulose Decay Capabilities.</title>
        <authorList>
            <person name="Nagy L.G."/>
            <person name="Riley R."/>
            <person name="Tritt A."/>
            <person name="Adam C."/>
            <person name="Daum C."/>
            <person name="Floudas D."/>
            <person name="Sun H."/>
            <person name="Yadav J.S."/>
            <person name="Pangilinan J."/>
            <person name="Larsson K.H."/>
            <person name="Matsuura K."/>
            <person name="Barry K."/>
            <person name="Labutti K."/>
            <person name="Kuo R."/>
            <person name="Ohm R.A."/>
            <person name="Bhattacharya S.S."/>
            <person name="Shirouzu T."/>
            <person name="Yoshinaga Y."/>
            <person name="Martin F.M."/>
            <person name="Grigoriev I.V."/>
            <person name="Hibbett D.S."/>
        </authorList>
    </citation>
    <scope>NUCLEOTIDE SEQUENCE [LARGE SCALE GENOMIC DNA]</scope>
    <source>
        <strain evidence="2 3">CBS 109695</strain>
    </source>
</reference>
<feature type="compositionally biased region" description="Basic and acidic residues" evidence="1">
    <location>
        <begin position="246"/>
        <end position="261"/>
    </location>
</feature>
<dbReference type="OrthoDB" id="3206072at2759"/>
<keyword evidence="3" id="KW-1185">Reference proteome</keyword>